<dbReference type="InterPro" id="IPR050940">
    <property type="entry name" value="Actin_reg-Ser/Thr_kinase"/>
</dbReference>
<dbReference type="OrthoDB" id="15958at2759"/>
<keyword evidence="6" id="KW-0418">Kinase</keyword>
<dbReference type="Pfam" id="PF00069">
    <property type="entry name" value="Pkinase"/>
    <property type="match status" value="1"/>
</dbReference>
<accession>A0A8J4V124</accession>
<comment type="caution">
    <text evidence="12">The sequence shown here is derived from an EMBL/GenBank/DDBJ whole genome shotgun (WGS) entry which is preliminary data.</text>
</comment>
<dbReference type="PROSITE" id="PS50011">
    <property type="entry name" value="PROTEIN_KINASE_DOM"/>
    <property type="match status" value="1"/>
</dbReference>
<evidence type="ECO:0000256" key="5">
    <source>
        <dbReference type="ARBA" id="ARBA00022741"/>
    </source>
</evidence>
<evidence type="ECO:0000256" key="4">
    <source>
        <dbReference type="ARBA" id="ARBA00022679"/>
    </source>
</evidence>
<dbReference type="SMART" id="SM00220">
    <property type="entry name" value="S_TKc"/>
    <property type="match status" value="1"/>
</dbReference>
<keyword evidence="13" id="KW-1185">Reference proteome</keyword>
<dbReference type="PANTHER" id="PTHR46485:SF5">
    <property type="entry name" value="CENTER DIVIDER, ISOFORM A"/>
    <property type="match status" value="1"/>
</dbReference>
<dbReference type="InterPro" id="IPR011009">
    <property type="entry name" value="Kinase-like_dom_sf"/>
</dbReference>
<dbReference type="PROSITE" id="PS00108">
    <property type="entry name" value="PROTEIN_KINASE_ST"/>
    <property type="match status" value="1"/>
</dbReference>
<evidence type="ECO:0000256" key="8">
    <source>
        <dbReference type="ARBA" id="ARBA00047899"/>
    </source>
</evidence>
<dbReference type="GO" id="GO:0005524">
    <property type="term" value="F:ATP binding"/>
    <property type="evidence" value="ECO:0007669"/>
    <property type="project" value="UniProtKB-KW"/>
</dbReference>
<reference evidence="12" key="1">
    <citation type="submission" date="2020-01" db="EMBL/GenBank/DDBJ databases">
        <title>Development of genomics and gene disruption for Polysphondylium violaceum indicates a role for the polyketide synthase stlB in stalk morphogenesis.</title>
        <authorList>
            <person name="Narita B."/>
            <person name="Kawabe Y."/>
            <person name="Kin K."/>
            <person name="Saito T."/>
            <person name="Gibbs R."/>
            <person name="Kuspa A."/>
            <person name="Muzny D."/>
            <person name="Queller D."/>
            <person name="Richards S."/>
            <person name="Strassman J."/>
            <person name="Sucgang R."/>
            <person name="Worley K."/>
            <person name="Schaap P."/>
        </authorList>
    </citation>
    <scope>NUCLEOTIDE SEQUENCE</scope>
    <source>
        <strain evidence="12">QSvi11</strain>
    </source>
</reference>
<keyword evidence="3" id="KW-0723">Serine/threonine-protein kinase</keyword>
<dbReference type="EC" id="2.7.11.1" evidence="2"/>
<sequence length="377" mass="43493">MENIDCERLVIEETEFSKGAFSKVYKGSYFGNPVCVKVIKKESIIENDMEIFLEREIQVLKNLFNQPHNCIIRFIGIGEKDSLLFIVTELVNGGDLGNVLYDRSFNLPWKLKIKIAKDISDGMKYLHEKQIMHRDLKSSNLLIGKNWNIKICDFGFAKFVNNPLSMTICGTDEFMSPEVILGIQYSYSADVYSFGMVLIELITRNRLEERLPQNNFDIDYEELQNLIPSDCPRDFYELALKCCSYYPKDRPTFNEIYDILDKMGEKLSTIVESTPTTPQVIKNPLFDESCIDNWFMLSLIPDDCLENINEDFTSINNNNNSNNKNNIKNNDDNNSSNSNTNNNDNSLKESCENCEIREIDESFKKAKSNNWRACSIS</sequence>
<dbReference type="CDD" id="cd13999">
    <property type="entry name" value="STKc_MAP3K-like"/>
    <property type="match status" value="1"/>
</dbReference>
<evidence type="ECO:0000313" key="13">
    <source>
        <dbReference type="Proteomes" id="UP000695562"/>
    </source>
</evidence>
<evidence type="ECO:0000256" key="3">
    <source>
        <dbReference type="ARBA" id="ARBA00022527"/>
    </source>
</evidence>
<evidence type="ECO:0000259" key="11">
    <source>
        <dbReference type="PROSITE" id="PS50011"/>
    </source>
</evidence>
<dbReference type="Gene3D" id="1.10.510.10">
    <property type="entry name" value="Transferase(Phosphotransferase) domain 1"/>
    <property type="match status" value="1"/>
</dbReference>
<dbReference type="InterPro" id="IPR008271">
    <property type="entry name" value="Ser/Thr_kinase_AS"/>
</dbReference>
<dbReference type="GO" id="GO:0004674">
    <property type="term" value="F:protein serine/threonine kinase activity"/>
    <property type="evidence" value="ECO:0007669"/>
    <property type="project" value="UniProtKB-KW"/>
</dbReference>
<comment type="catalytic activity">
    <reaction evidence="9">
        <text>L-seryl-[protein] + ATP = O-phospho-L-seryl-[protein] + ADP + H(+)</text>
        <dbReference type="Rhea" id="RHEA:17989"/>
        <dbReference type="Rhea" id="RHEA-COMP:9863"/>
        <dbReference type="Rhea" id="RHEA-COMP:11604"/>
        <dbReference type="ChEBI" id="CHEBI:15378"/>
        <dbReference type="ChEBI" id="CHEBI:29999"/>
        <dbReference type="ChEBI" id="CHEBI:30616"/>
        <dbReference type="ChEBI" id="CHEBI:83421"/>
        <dbReference type="ChEBI" id="CHEBI:456216"/>
        <dbReference type="EC" id="2.7.11.1"/>
    </reaction>
</comment>
<dbReference type="EMBL" id="AJWJ01000055">
    <property type="protein sequence ID" value="KAF2076605.1"/>
    <property type="molecule type" value="Genomic_DNA"/>
</dbReference>
<feature type="compositionally biased region" description="Low complexity" evidence="10">
    <location>
        <begin position="316"/>
        <end position="345"/>
    </location>
</feature>
<dbReference type="InterPro" id="IPR001245">
    <property type="entry name" value="Ser-Thr/Tyr_kinase_cat_dom"/>
</dbReference>
<evidence type="ECO:0000313" key="12">
    <source>
        <dbReference type="EMBL" id="KAF2076605.1"/>
    </source>
</evidence>
<keyword evidence="5" id="KW-0547">Nucleotide-binding</keyword>
<dbReference type="PANTHER" id="PTHR46485">
    <property type="entry name" value="LIM DOMAIN KINASE 1"/>
    <property type="match status" value="1"/>
</dbReference>
<organism evidence="12 13">
    <name type="scientific">Polysphondylium violaceum</name>
    <dbReference type="NCBI Taxonomy" id="133409"/>
    <lineage>
        <taxon>Eukaryota</taxon>
        <taxon>Amoebozoa</taxon>
        <taxon>Evosea</taxon>
        <taxon>Eumycetozoa</taxon>
        <taxon>Dictyostelia</taxon>
        <taxon>Dictyosteliales</taxon>
        <taxon>Dictyosteliaceae</taxon>
        <taxon>Polysphondylium</taxon>
    </lineage>
</organism>
<evidence type="ECO:0000256" key="10">
    <source>
        <dbReference type="SAM" id="MobiDB-lite"/>
    </source>
</evidence>
<dbReference type="InterPro" id="IPR000719">
    <property type="entry name" value="Prot_kinase_dom"/>
</dbReference>
<protein>
    <recommendedName>
        <fullName evidence="2">non-specific serine/threonine protein kinase</fullName>
        <ecNumber evidence="2">2.7.11.1</ecNumber>
    </recommendedName>
</protein>
<evidence type="ECO:0000256" key="7">
    <source>
        <dbReference type="ARBA" id="ARBA00022840"/>
    </source>
</evidence>
<keyword evidence="7" id="KW-0067">ATP-binding</keyword>
<evidence type="ECO:0000256" key="1">
    <source>
        <dbReference type="ARBA" id="ARBA00005843"/>
    </source>
</evidence>
<feature type="region of interest" description="Disordered" evidence="10">
    <location>
        <begin position="316"/>
        <end position="347"/>
    </location>
</feature>
<gene>
    <name evidence="12" type="ORF">CYY_002091</name>
</gene>
<comment type="catalytic activity">
    <reaction evidence="8">
        <text>L-threonyl-[protein] + ATP = O-phospho-L-threonyl-[protein] + ADP + H(+)</text>
        <dbReference type="Rhea" id="RHEA:46608"/>
        <dbReference type="Rhea" id="RHEA-COMP:11060"/>
        <dbReference type="Rhea" id="RHEA-COMP:11605"/>
        <dbReference type="ChEBI" id="CHEBI:15378"/>
        <dbReference type="ChEBI" id="CHEBI:30013"/>
        <dbReference type="ChEBI" id="CHEBI:30616"/>
        <dbReference type="ChEBI" id="CHEBI:61977"/>
        <dbReference type="ChEBI" id="CHEBI:456216"/>
        <dbReference type="EC" id="2.7.11.1"/>
    </reaction>
</comment>
<evidence type="ECO:0000256" key="9">
    <source>
        <dbReference type="ARBA" id="ARBA00048679"/>
    </source>
</evidence>
<dbReference type="SUPFAM" id="SSF56112">
    <property type="entry name" value="Protein kinase-like (PK-like)"/>
    <property type="match status" value="1"/>
</dbReference>
<dbReference type="Proteomes" id="UP000695562">
    <property type="component" value="Unassembled WGS sequence"/>
</dbReference>
<name>A0A8J4V124_9MYCE</name>
<evidence type="ECO:0000256" key="2">
    <source>
        <dbReference type="ARBA" id="ARBA00012513"/>
    </source>
</evidence>
<evidence type="ECO:0000256" key="6">
    <source>
        <dbReference type="ARBA" id="ARBA00022777"/>
    </source>
</evidence>
<keyword evidence="4" id="KW-0808">Transferase</keyword>
<dbReference type="AlphaFoldDB" id="A0A8J4V124"/>
<proteinExistence type="inferred from homology"/>
<feature type="domain" description="Protein kinase" evidence="11">
    <location>
        <begin position="10"/>
        <end position="260"/>
    </location>
</feature>
<comment type="similarity">
    <text evidence="1">Belongs to the protein kinase superfamily. TKL Ser/Thr protein kinase family.</text>
</comment>
<dbReference type="PRINTS" id="PR00109">
    <property type="entry name" value="TYRKINASE"/>
</dbReference>